<evidence type="ECO:0000313" key="2">
    <source>
        <dbReference type="EMBL" id="CAG6478117.1"/>
    </source>
</evidence>
<protein>
    <submittedName>
        <fullName evidence="2">(northern house mosquito) hypothetical protein</fullName>
    </submittedName>
</protein>
<keyword evidence="1" id="KW-1133">Transmembrane helix</keyword>
<name>A0A8D8BRD3_CULPI</name>
<sequence length="138" mass="14967">MNTGTRTWTRKLGRPSTTRRCYTWRITAGTSTVAASCSSTVTVSTTKQTFTSNLSGAASVGSLPGPRICTTWSRLRTGCGTPLRSPLPATANMPWLIRSSSSRKMKNLRNASGNLKKVSVLFNLIDALFMISFAVFLN</sequence>
<evidence type="ECO:0000256" key="1">
    <source>
        <dbReference type="SAM" id="Phobius"/>
    </source>
</evidence>
<feature type="transmembrane region" description="Helical" evidence="1">
    <location>
        <begin position="118"/>
        <end position="137"/>
    </location>
</feature>
<dbReference type="AlphaFoldDB" id="A0A8D8BRD3"/>
<accession>A0A8D8BRD3</accession>
<dbReference type="EMBL" id="HBUE01082569">
    <property type="protein sequence ID" value="CAG6478117.1"/>
    <property type="molecule type" value="Transcribed_RNA"/>
</dbReference>
<reference evidence="2" key="1">
    <citation type="submission" date="2021-05" db="EMBL/GenBank/DDBJ databases">
        <authorList>
            <person name="Alioto T."/>
            <person name="Alioto T."/>
            <person name="Gomez Garrido J."/>
        </authorList>
    </citation>
    <scope>NUCLEOTIDE SEQUENCE</scope>
</reference>
<organism evidence="2">
    <name type="scientific">Culex pipiens</name>
    <name type="common">House mosquito</name>
    <dbReference type="NCBI Taxonomy" id="7175"/>
    <lineage>
        <taxon>Eukaryota</taxon>
        <taxon>Metazoa</taxon>
        <taxon>Ecdysozoa</taxon>
        <taxon>Arthropoda</taxon>
        <taxon>Hexapoda</taxon>
        <taxon>Insecta</taxon>
        <taxon>Pterygota</taxon>
        <taxon>Neoptera</taxon>
        <taxon>Endopterygota</taxon>
        <taxon>Diptera</taxon>
        <taxon>Nematocera</taxon>
        <taxon>Culicoidea</taxon>
        <taxon>Culicidae</taxon>
        <taxon>Culicinae</taxon>
        <taxon>Culicini</taxon>
        <taxon>Culex</taxon>
        <taxon>Culex</taxon>
    </lineage>
</organism>
<keyword evidence="1" id="KW-0812">Transmembrane</keyword>
<keyword evidence="1" id="KW-0472">Membrane</keyword>
<proteinExistence type="predicted"/>